<dbReference type="GO" id="GO:0000917">
    <property type="term" value="P:division septum assembly"/>
    <property type="evidence" value="ECO:0007669"/>
    <property type="project" value="UniProtKB-KW"/>
</dbReference>
<dbReference type="InterPro" id="IPR005526">
    <property type="entry name" value="Septum_form_inhib_MinC_C"/>
</dbReference>
<evidence type="ECO:0000259" key="8">
    <source>
        <dbReference type="Pfam" id="PF05209"/>
    </source>
</evidence>
<evidence type="ECO:0000256" key="1">
    <source>
        <dbReference type="ARBA" id="ARBA00006291"/>
    </source>
</evidence>
<dbReference type="InterPro" id="IPR007874">
    <property type="entry name" value="MinC_N"/>
</dbReference>
<dbReference type="KEGG" id="har:HEAR1073"/>
<evidence type="ECO:0000256" key="2">
    <source>
        <dbReference type="ARBA" id="ARBA00022618"/>
    </source>
</evidence>
<keyword evidence="4 6" id="KW-0131">Cell cycle</keyword>
<dbReference type="AlphaFoldDB" id="A4G415"/>
<dbReference type="HAMAP" id="MF_00267">
    <property type="entry name" value="MinC"/>
    <property type="match status" value="1"/>
</dbReference>
<dbReference type="Gene3D" id="2.160.20.70">
    <property type="match status" value="1"/>
</dbReference>
<sequence>MSWQTAAEAGPAAVIIRGTQSLQARRSRNKVTLQKSVRKFQGNPASSTIVSMSKSSSRKPIEIKISTVVAVSAILREVDLGVLDAAMQEMTGGNVDFFEDEFTVIDIGALAATHPPIDWHAITTLLKAYRLNAVAVRNAAPEMEADILAHGLSLDGPLKAPAPAADAKASVPVQAEIELEAAEVALEIAPVMQQTAHAAAPAQFAANTMIVDMPVRAGQRIYARGADLIITAAVNSGAEVIADGSIHIYAPLRGRALAGASGNTEARIFTLSMEAELVSIAGMYRTFEDGFPADRKQQATQVRLIGNRIDMLPIKAAA</sequence>
<evidence type="ECO:0000313" key="10">
    <source>
        <dbReference type="Proteomes" id="UP000006697"/>
    </source>
</evidence>
<dbReference type="InterPro" id="IPR016098">
    <property type="entry name" value="CAP/MinC_C"/>
</dbReference>
<dbReference type="InterPro" id="IPR013033">
    <property type="entry name" value="MinC"/>
</dbReference>
<gene>
    <name evidence="6" type="primary">minC</name>
    <name evidence="9" type="ordered locus">HEAR1073</name>
</gene>
<dbReference type="InterPro" id="IPR036145">
    <property type="entry name" value="MinC_C_sf"/>
</dbReference>
<dbReference type="STRING" id="204773.HEAR1073"/>
<dbReference type="Gene3D" id="3.30.70.260">
    <property type="match status" value="1"/>
</dbReference>
<dbReference type="PANTHER" id="PTHR34108:SF1">
    <property type="entry name" value="SEPTUM SITE-DETERMINING PROTEIN MINC"/>
    <property type="match status" value="1"/>
</dbReference>
<feature type="domain" description="Septum formation inhibitor MinC N-terminal" evidence="8">
    <location>
        <begin position="61"/>
        <end position="132"/>
    </location>
</feature>
<organism evidence="9 10">
    <name type="scientific">Herminiimonas arsenicoxydans</name>
    <dbReference type="NCBI Taxonomy" id="204773"/>
    <lineage>
        <taxon>Bacteria</taxon>
        <taxon>Pseudomonadati</taxon>
        <taxon>Pseudomonadota</taxon>
        <taxon>Betaproteobacteria</taxon>
        <taxon>Burkholderiales</taxon>
        <taxon>Oxalobacteraceae</taxon>
        <taxon>Herminiimonas</taxon>
    </lineage>
</organism>
<feature type="domain" description="Septum formation inhibitor MinC C-terminal" evidence="7">
    <location>
        <begin position="210"/>
        <end position="309"/>
    </location>
</feature>
<comment type="function">
    <text evidence="5 6">Cell division inhibitor that blocks the formation of polar Z ring septums. Rapidly oscillates between the poles of the cell to destabilize FtsZ filaments that have formed before they mature into polar Z rings. Prevents FtsZ polymerization.</text>
</comment>
<dbReference type="GO" id="GO:0051302">
    <property type="term" value="P:regulation of cell division"/>
    <property type="evidence" value="ECO:0007669"/>
    <property type="project" value="InterPro"/>
</dbReference>
<accession>A4G415</accession>
<dbReference type="SUPFAM" id="SSF63848">
    <property type="entry name" value="Cell-division inhibitor MinC, C-terminal domain"/>
    <property type="match status" value="1"/>
</dbReference>
<reference evidence="9 10" key="1">
    <citation type="journal article" date="2007" name="PLoS Genet.">
        <title>A tale of two oxidation states: bacterial colonization of arsenic-rich environments.</title>
        <authorList>
            <person name="Muller D."/>
            <person name="Medigue C."/>
            <person name="Koechler S."/>
            <person name="Barbe V."/>
            <person name="Barakat M."/>
            <person name="Talla E."/>
            <person name="Bonnefoy V."/>
            <person name="Krin E."/>
            <person name="Arsene-Ploetze F."/>
            <person name="Carapito C."/>
            <person name="Chandler M."/>
            <person name="Cournoyer B."/>
            <person name="Cruveiller S."/>
            <person name="Dossat C."/>
            <person name="Duval S."/>
            <person name="Heymann M."/>
            <person name="Leize E."/>
            <person name="Lieutaud A."/>
            <person name="Lievremont D."/>
            <person name="Makita Y."/>
            <person name="Mangenot S."/>
            <person name="Nitschke W."/>
            <person name="Ortet P."/>
            <person name="Perdrial N."/>
            <person name="Schoepp B."/>
            <person name="Siguier N."/>
            <person name="Simeonova D.D."/>
            <person name="Rouy Z."/>
            <person name="Segurens B."/>
            <person name="Turlin E."/>
            <person name="Vallenet D."/>
            <person name="Van Dorsselaer A."/>
            <person name="Weiss S."/>
            <person name="Weissenbach J."/>
            <person name="Lett M.C."/>
            <person name="Danchin A."/>
            <person name="Bertin P.N."/>
        </authorList>
    </citation>
    <scope>NUCLEOTIDE SEQUENCE [LARGE SCALE GENOMIC DNA]</scope>
    <source>
        <strain evidence="10">ULPAs1</strain>
    </source>
</reference>
<evidence type="ECO:0000256" key="6">
    <source>
        <dbReference type="HAMAP-Rule" id="MF_00267"/>
    </source>
</evidence>
<dbReference type="GO" id="GO:1901891">
    <property type="term" value="P:regulation of cell septum assembly"/>
    <property type="evidence" value="ECO:0007669"/>
    <property type="project" value="InterPro"/>
</dbReference>
<name>A4G415_HERAR</name>
<dbReference type="Pfam" id="PF03775">
    <property type="entry name" value="MinC_C"/>
    <property type="match status" value="1"/>
</dbReference>
<evidence type="ECO:0000256" key="4">
    <source>
        <dbReference type="ARBA" id="ARBA00023306"/>
    </source>
</evidence>
<evidence type="ECO:0000256" key="5">
    <source>
        <dbReference type="ARBA" id="ARBA00025606"/>
    </source>
</evidence>
<proteinExistence type="inferred from homology"/>
<dbReference type="HOGENOM" id="CLU_067812_0_0_4"/>
<keyword evidence="3 6" id="KW-0717">Septation</keyword>
<dbReference type="PANTHER" id="PTHR34108">
    <property type="entry name" value="SEPTUM SITE-DETERMINING PROTEIN MINC"/>
    <property type="match status" value="1"/>
</dbReference>
<dbReference type="NCBIfam" id="TIGR01222">
    <property type="entry name" value="minC"/>
    <property type="match status" value="1"/>
</dbReference>
<comment type="subunit">
    <text evidence="6">Interacts with MinD and FtsZ.</text>
</comment>
<dbReference type="GO" id="GO:0000902">
    <property type="term" value="P:cell morphogenesis"/>
    <property type="evidence" value="ECO:0007669"/>
    <property type="project" value="InterPro"/>
</dbReference>
<dbReference type="EMBL" id="CU207211">
    <property type="protein sequence ID" value="CAL61252.2"/>
    <property type="molecule type" value="Genomic_DNA"/>
</dbReference>
<protein>
    <recommendedName>
        <fullName evidence="6">Probable septum site-determining protein MinC</fullName>
    </recommendedName>
</protein>
<dbReference type="eggNOG" id="COG0850">
    <property type="taxonomic scope" value="Bacteria"/>
</dbReference>
<comment type="similarity">
    <text evidence="1 6">Belongs to the MinC family.</text>
</comment>
<keyword evidence="2 6" id="KW-0132">Cell division</keyword>
<evidence type="ECO:0000313" key="9">
    <source>
        <dbReference type="EMBL" id="CAL61252.2"/>
    </source>
</evidence>
<dbReference type="Proteomes" id="UP000006697">
    <property type="component" value="Chromosome"/>
</dbReference>
<evidence type="ECO:0000256" key="3">
    <source>
        <dbReference type="ARBA" id="ARBA00023210"/>
    </source>
</evidence>
<keyword evidence="10" id="KW-1185">Reference proteome</keyword>
<evidence type="ECO:0000259" key="7">
    <source>
        <dbReference type="Pfam" id="PF03775"/>
    </source>
</evidence>
<dbReference type="Pfam" id="PF05209">
    <property type="entry name" value="MinC_N"/>
    <property type="match status" value="1"/>
</dbReference>